<accession>X1EKV3</accession>
<reference evidence="1" key="1">
    <citation type="journal article" date="2014" name="Front. Microbiol.">
        <title>High frequency of phylogenetically diverse reductive dehalogenase-homologous genes in deep subseafloor sedimentary metagenomes.</title>
        <authorList>
            <person name="Kawai M."/>
            <person name="Futagami T."/>
            <person name="Toyoda A."/>
            <person name="Takaki Y."/>
            <person name="Nishi S."/>
            <person name="Hori S."/>
            <person name="Arai W."/>
            <person name="Tsubouchi T."/>
            <person name="Morono Y."/>
            <person name="Uchiyama I."/>
            <person name="Ito T."/>
            <person name="Fujiyama A."/>
            <person name="Inagaki F."/>
            <person name="Takami H."/>
        </authorList>
    </citation>
    <scope>NUCLEOTIDE SEQUENCE</scope>
    <source>
        <strain evidence="1">Expedition CK06-06</strain>
    </source>
</reference>
<organism evidence="1">
    <name type="scientific">marine sediment metagenome</name>
    <dbReference type="NCBI Taxonomy" id="412755"/>
    <lineage>
        <taxon>unclassified sequences</taxon>
        <taxon>metagenomes</taxon>
        <taxon>ecological metagenomes</taxon>
    </lineage>
</organism>
<dbReference type="EMBL" id="BARU01006581">
    <property type="protein sequence ID" value="GAH33951.1"/>
    <property type="molecule type" value="Genomic_DNA"/>
</dbReference>
<protein>
    <submittedName>
        <fullName evidence="1">Uncharacterized protein</fullName>
    </submittedName>
</protein>
<sequence length="106" mass="12024">MEFAPLMMFANATVATLVWIVQFALAMEFPKLVQLFVVARKTDIVPELTIVLAILDTMEINAKTGIVSDWLIHQLATTFTESALDQMNVNVIMVIMVWNAKFERLH</sequence>
<gene>
    <name evidence="1" type="ORF">S03H2_12949</name>
</gene>
<comment type="caution">
    <text evidence="1">The sequence shown here is derived from an EMBL/GenBank/DDBJ whole genome shotgun (WGS) entry which is preliminary data.</text>
</comment>
<evidence type="ECO:0000313" key="1">
    <source>
        <dbReference type="EMBL" id="GAH33951.1"/>
    </source>
</evidence>
<name>X1EKV3_9ZZZZ</name>
<proteinExistence type="predicted"/>
<dbReference type="AlphaFoldDB" id="X1EKV3"/>